<evidence type="ECO:0000313" key="2">
    <source>
        <dbReference type="EMBL" id="PNX68292.1"/>
    </source>
</evidence>
<reference evidence="2 3" key="2">
    <citation type="journal article" date="2017" name="Front. Plant Sci.">
        <title>Gene Classification and Mining of Molecular Markers Useful in Red Clover (Trifolium pratense) Breeding.</title>
        <authorList>
            <person name="Istvanek J."/>
            <person name="Dluhosova J."/>
            <person name="Dluhos P."/>
            <person name="Patkova L."/>
            <person name="Nedelnik J."/>
            <person name="Repkova J."/>
        </authorList>
    </citation>
    <scope>NUCLEOTIDE SEQUENCE [LARGE SCALE GENOMIC DNA]</scope>
    <source>
        <strain evidence="3">cv. Tatra</strain>
        <tissue evidence="2">Young leaves</tissue>
    </source>
</reference>
<proteinExistence type="predicted"/>
<evidence type="ECO:0000256" key="1">
    <source>
        <dbReference type="SAM" id="Phobius"/>
    </source>
</evidence>
<dbReference type="Proteomes" id="UP000236291">
    <property type="component" value="Unassembled WGS sequence"/>
</dbReference>
<keyword evidence="1" id="KW-0472">Membrane</keyword>
<keyword evidence="1" id="KW-0812">Transmembrane</keyword>
<reference evidence="2 3" key="1">
    <citation type="journal article" date="2014" name="Am. J. Bot.">
        <title>Genome assembly and annotation for red clover (Trifolium pratense; Fabaceae).</title>
        <authorList>
            <person name="Istvanek J."/>
            <person name="Jaros M."/>
            <person name="Krenek A."/>
            <person name="Repkova J."/>
        </authorList>
    </citation>
    <scope>NUCLEOTIDE SEQUENCE [LARGE SCALE GENOMIC DNA]</scope>
    <source>
        <strain evidence="3">cv. Tatra</strain>
        <tissue evidence="2">Young leaves</tissue>
    </source>
</reference>
<feature type="transmembrane region" description="Helical" evidence="1">
    <location>
        <begin position="7"/>
        <end position="29"/>
    </location>
</feature>
<accession>A0A2K3KPU8</accession>
<gene>
    <name evidence="2" type="ORF">L195_g056086</name>
</gene>
<organism evidence="2 3">
    <name type="scientific">Trifolium pratense</name>
    <name type="common">Red clover</name>
    <dbReference type="NCBI Taxonomy" id="57577"/>
    <lineage>
        <taxon>Eukaryota</taxon>
        <taxon>Viridiplantae</taxon>
        <taxon>Streptophyta</taxon>
        <taxon>Embryophyta</taxon>
        <taxon>Tracheophyta</taxon>
        <taxon>Spermatophyta</taxon>
        <taxon>Magnoliopsida</taxon>
        <taxon>eudicotyledons</taxon>
        <taxon>Gunneridae</taxon>
        <taxon>Pentapetalae</taxon>
        <taxon>rosids</taxon>
        <taxon>fabids</taxon>
        <taxon>Fabales</taxon>
        <taxon>Fabaceae</taxon>
        <taxon>Papilionoideae</taxon>
        <taxon>50 kb inversion clade</taxon>
        <taxon>NPAAA clade</taxon>
        <taxon>Hologalegina</taxon>
        <taxon>IRL clade</taxon>
        <taxon>Trifolieae</taxon>
        <taxon>Trifolium</taxon>
    </lineage>
</organism>
<dbReference type="ExpressionAtlas" id="A0A2K3KPU8">
    <property type="expression patterns" value="baseline"/>
</dbReference>
<name>A0A2K3KPU8_TRIPR</name>
<keyword evidence="1" id="KW-1133">Transmembrane helix</keyword>
<evidence type="ECO:0000313" key="3">
    <source>
        <dbReference type="Proteomes" id="UP000236291"/>
    </source>
</evidence>
<comment type="caution">
    <text evidence="2">The sequence shown here is derived from an EMBL/GenBank/DDBJ whole genome shotgun (WGS) entry which is preliminary data.</text>
</comment>
<dbReference type="AlphaFoldDB" id="A0A2K3KPU8"/>
<dbReference type="EMBL" id="ASHM01104689">
    <property type="protein sequence ID" value="PNX68292.1"/>
    <property type="molecule type" value="Genomic_DNA"/>
</dbReference>
<protein>
    <submittedName>
        <fullName evidence="2">U-box domain-containing protein 32-like</fullName>
    </submittedName>
</protein>
<sequence length="97" mass="10969">MKFELDLSAYCIANLYALFWSWFCIAYLACNGPVREIFVIDTNVSEYEHKDHAIKAFKEHGSQTVHEFLDQYILTLVPAGGKIQFTPSNLGLGSCAF</sequence>